<keyword evidence="4" id="KW-1185">Reference proteome</keyword>
<accession>A0A2U3QGU6</accession>
<protein>
    <submittedName>
        <fullName evidence="3">Putative Abortive infection protein</fullName>
    </submittedName>
</protein>
<feature type="transmembrane region" description="Helical" evidence="1">
    <location>
        <begin position="79"/>
        <end position="97"/>
    </location>
</feature>
<dbReference type="AlphaFoldDB" id="A0A2U3QGU6"/>
<gene>
    <name evidence="3" type="ORF">NBG4_30048</name>
</gene>
<dbReference type="InterPro" id="IPR003675">
    <property type="entry name" value="Rce1/LyrA-like_dom"/>
</dbReference>
<feature type="transmembrane region" description="Helical" evidence="1">
    <location>
        <begin position="31"/>
        <end position="48"/>
    </location>
</feature>
<feature type="transmembrane region" description="Helical" evidence="1">
    <location>
        <begin position="55"/>
        <end position="73"/>
    </location>
</feature>
<evidence type="ECO:0000313" key="3">
    <source>
        <dbReference type="EMBL" id="SPQ00654.1"/>
    </source>
</evidence>
<dbReference type="PANTHER" id="PTHR43592">
    <property type="entry name" value="CAAX AMINO TERMINAL PROTEASE"/>
    <property type="match status" value="1"/>
</dbReference>
<dbReference type="Pfam" id="PF02517">
    <property type="entry name" value="Rce1-like"/>
    <property type="match status" value="1"/>
</dbReference>
<sequence>MKKKALFAYAILLGIVFPAHALHLPFSDYLIPLYLVAVPLVLEGKININFSLRQILMSLIVSLMVLAPFFAVFLHGKKFAAMGAGTAIFQLLCVSFPEEVFFRGFLQEAFGNNISSVVMVSLLFAGAHLPGLFFYGDVYAPLTFIPSLVMGILYMRTSNVIPPTIFHFLSNVLYLASM</sequence>
<evidence type="ECO:0000259" key="2">
    <source>
        <dbReference type="Pfam" id="PF02517"/>
    </source>
</evidence>
<dbReference type="GO" id="GO:0004175">
    <property type="term" value="F:endopeptidase activity"/>
    <property type="evidence" value="ECO:0007669"/>
    <property type="project" value="UniProtKB-ARBA"/>
</dbReference>
<dbReference type="OrthoDB" id="4232at2"/>
<name>A0A2U3QGU6_9BACT</name>
<feature type="transmembrane region" description="Helical" evidence="1">
    <location>
        <begin position="109"/>
        <end position="127"/>
    </location>
</feature>
<organism evidence="3 4">
    <name type="scientific">Candidatus Sulfobium mesophilum</name>
    <dbReference type="NCBI Taxonomy" id="2016548"/>
    <lineage>
        <taxon>Bacteria</taxon>
        <taxon>Pseudomonadati</taxon>
        <taxon>Nitrospirota</taxon>
        <taxon>Nitrospiria</taxon>
        <taxon>Nitrospirales</taxon>
        <taxon>Nitrospiraceae</taxon>
        <taxon>Candidatus Sulfobium</taxon>
    </lineage>
</organism>
<proteinExistence type="predicted"/>
<evidence type="ECO:0000313" key="4">
    <source>
        <dbReference type="Proteomes" id="UP000245125"/>
    </source>
</evidence>
<keyword evidence="1" id="KW-1133">Transmembrane helix</keyword>
<reference evidence="4" key="1">
    <citation type="submission" date="2018-03" db="EMBL/GenBank/DDBJ databases">
        <authorList>
            <person name="Zecchin S."/>
        </authorList>
    </citation>
    <scope>NUCLEOTIDE SEQUENCE [LARGE SCALE GENOMIC DNA]</scope>
</reference>
<dbReference type="EMBL" id="OUUY01000075">
    <property type="protein sequence ID" value="SPQ00654.1"/>
    <property type="molecule type" value="Genomic_DNA"/>
</dbReference>
<dbReference type="GO" id="GO:0080120">
    <property type="term" value="P:CAAX-box protein maturation"/>
    <property type="evidence" value="ECO:0007669"/>
    <property type="project" value="UniProtKB-ARBA"/>
</dbReference>
<dbReference type="Proteomes" id="UP000245125">
    <property type="component" value="Unassembled WGS sequence"/>
</dbReference>
<keyword evidence="1" id="KW-0472">Membrane</keyword>
<evidence type="ECO:0000256" key="1">
    <source>
        <dbReference type="SAM" id="Phobius"/>
    </source>
</evidence>
<feature type="domain" description="CAAX prenyl protease 2/Lysostaphin resistance protein A-like" evidence="2">
    <location>
        <begin position="86"/>
        <end position="172"/>
    </location>
</feature>
<dbReference type="PANTHER" id="PTHR43592:SF15">
    <property type="entry name" value="CAAX AMINO TERMINAL PROTEASE FAMILY PROTEIN"/>
    <property type="match status" value="1"/>
</dbReference>
<keyword evidence="1" id="KW-0812">Transmembrane</keyword>